<dbReference type="Proteomes" id="UP000033848">
    <property type="component" value="Unassembled WGS sequence"/>
</dbReference>
<reference evidence="2 3" key="1">
    <citation type="journal article" date="2015" name="Nature">
        <title>rRNA introns, odd ribosomes, and small enigmatic genomes across a large radiation of phyla.</title>
        <authorList>
            <person name="Brown C.T."/>
            <person name="Hug L.A."/>
            <person name="Thomas B.C."/>
            <person name="Sharon I."/>
            <person name="Castelle C.J."/>
            <person name="Singh A."/>
            <person name="Wilkins M.J."/>
            <person name="Williams K.H."/>
            <person name="Banfield J.F."/>
        </authorList>
    </citation>
    <scope>NUCLEOTIDE SEQUENCE [LARGE SCALE GENOMIC DNA]</scope>
</reference>
<dbReference type="AlphaFoldDB" id="A0A0G1D3T0"/>
<feature type="transmembrane region" description="Helical" evidence="1">
    <location>
        <begin position="520"/>
        <end position="539"/>
    </location>
</feature>
<keyword evidence="1" id="KW-0812">Transmembrane</keyword>
<dbReference type="EMBL" id="LCED01000039">
    <property type="protein sequence ID" value="KKS65551.1"/>
    <property type="molecule type" value="Genomic_DNA"/>
</dbReference>
<proteinExistence type="predicted"/>
<gene>
    <name evidence="2" type="ORF">UV35_C0039G0001</name>
</gene>
<evidence type="ECO:0000313" key="2">
    <source>
        <dbReference type="EMBL" id="KKS65551.1"/>
    </source>
</evidence>
<comment type="caution">
    <text evidence="2">The sequence shown here is derived from an EMBL/GenBank/DDBJ whole genome shotgun (WGS) entry which is preliminary data.</text>
</comment>
<keyword evidence="1" id="KW-1133">Transmembrane helix</keyword>
<organism evidence="2 3">
    <name type="scientific">candidate division WWE3 bacterium GW2011_GWB1_42_6</name>
    <dbReference type="NCBI Taxonomy" id="1619115"/>
    <lineage>
        <taxon>Bacteria</taxon>
        <taxon>Katanobacteria</taxon>
    </lineage>
</organism>
<dbReference type="Gene3D" id="3.20.20.510">
    <property type="entry name" value="Uncharacterised protein PF12979, DUF3863"/>
    <property type="match status" value="1"/>
</dbReference>
<keyword evidence="1" id="KW-0472">Membrane</keyword>
<accession>A0A0G1D3T0</accession>
<name>A0A0G1D3T0_UNCKA</name>
<feature type="transmembrane region" description="Helical" evidence="1">
    <location>
        <begin position="491"/>
        <end position="508"/>
    </location>
</feature>
<feature type="non-terminal residue" evidence="2">
    <location>
        <position position="670"/>
    </location>
</feature>
<sequence>MFKRLLYLLPLFLFFILAKGAFAWLPQTYVTVSNPVRGYDGWMLTEQHPLDLPKFQLQEASRSGLPVTWLLRFDAVEDATISAFFKNLLNTNKTQFLGAFLEITPSLTNAAGISYPNGITIFSANRIFLSGYSQTDRIKLIDTYMNSFFTRYGFYPKSVGAWHLDSFSLEYLQKKYSVLAAINCDEQYSTDHYRLWGGYLGSPYFPDKNNSLVPASSLNNRVNLTMVRRAQRDLFNFYGTGYSSAYSVQVNDYLGMGQNTEYFKKLVALYSQHTFNELTYLNVGLENDYPIANYRQEIINSYNTLVKNKDLYGLNFIDLGNFGDLFKARYPESSPAYFYRTKDLTEKQQGEVFWYQSPYYRIGFKSQNGQTKVIDLRIYNRGIYEDYLVTPNHQSDLYLDIPSAIDSVKFPGSELNLDFDLTRFLTVYAKQWDLWQISLEKDNQKITFYPDSITFTNLSVPQVEYQGLKVTQDKNDITWETAPYTPFQDTYNYSWFFWVVLAIILFILVKKIRRNKPPKISLPVVVGLFCVAIISLTVIKSGLVYSFGLGFWGPNGHDAVFHISLIEKFAQNPFNLDHPQYSGVKLTNYHFVFDYLSGIIVRLFQMPATTFYFRVAPIILGLALVFLLNKLMTKWHYSPWGKTISFILVFLGGSLGFIPKLLTGQDIFSG</sequence>
<evidence type="ECO:0000256" key="1">
    <source>
        <dbReference type="SAM" id="Phobius"/>
    </source>
</evidence>
<feature type="transmembrane region" description="Helical" evidence="1">
    <location>
        <begin position="643"/>
        <end position="662"/>
    </location>
</feature>
<feature type="transmembrane region" description="Helical" evidence="1">
    <location>
        <begin position="611"/>
        <end position="631"/>
    </location>
</feature>
<protein>
    <submittedName>
        <fullName evidence="2">Uncharacterized protein</fullName>
    </submittedName>
</protein>
<evidence type="ECO:0000313" key="3">
    <source>
        <dbReference type="Proteomes" id="UP000033848"/>
    </source>
</evidence>